<accession>K8EK50</accession>
<protein>
    <recommendedName>
        <fullName evidence="4">Alkaline shock response membrane anchor protein AmaP</fullName>
    </recommendedName>
</protein>
<evidence type="ECO:0000313" key="2">
    <source>
        <dbReference type="EMBL" id="CCO08916.1"/>
    </source>
</evidence>
<organism evidence="2 3">
    <name type="scientific">Desulforamulus hydrothermalis Lam5 = DSM 18033</name>
    <dbReference type="NCBI Taxonomy" id="1121428"/>
    <lineage>
        <taxon>Bacteria</taxon>
        <taxon>Bacillati</taxon>
        <taxon>Bacillota</taxon>
        <taxon>Clostridia</taxon>
        <taxon>Eubacteriales</taxon>
        <taxon>Peptococcaceae</taxon>
        <taxon>Desulforamulus</taxon>
    </lineage>
</organism>
<feature type="transmembrane region" description="Helical" evidence="1">
    <location>
        <begin position="48"/>
        <end position="68"/>
    </location>
</feature>
<evidence type="ECO:0000313" key="3">
    <source>
        <dbReference type="Proteomes" id="UP000009315"/>
    </source>
</evidence>
<sequence>MVSPFDRGLLFLYTLVMTFFCAVLLLIVTGWWQQPLYFLWQSGYAYELQIYLAALLGLLLLVGVRLFWVALVRRESGKAVVHDYMLGQVRISLQAVENLVKKAVYQIAGVKDVKPRVTQTPGGMGLHIRAIVAPDISIPEVSRQIQHRVQEYLAQTTGITVNDIKVIVENISTTRPRVE</sequence>
<reference evidence="2 3" key="1">
    <citation type="journal article" date="2013" name="Genome Announc.">
        <title>Genome Sequence of the Sulfate-Reducing Bacterium Desulfotomaculum hydrothermale Lam5(T).</title>
        <authorList>
            <person name="Amin O."/>
            <person name="Fardeau M.L."/>
            <person name="Valette O."/>
            <person name="Hirschler-Rea A."/>
            <person name="Barbe V."/>
            <person name="Medigue C."/>
            <person name="Vacherie B."/>
            <person name="Ollivier B."/>
            <person name="Bertin P.N."/>
            <person name="Dolla A."/>
        </authorList>
    </citation>
    <scope>NUCLEOTIDE SEQUENCE [LARGE SCALE GENOMIC DNA]</scope>
    <source>
        <strain evidence="3">Lam5 / DSM 18033</strain>
    </source>
</reference>
<dbReference type="NCBIfam" id="NF033218">
    <property type="entry name" value="anchor_AmaP"/>
    <property type="match status" value="1"/>
</dbReference>
<feature type="transmembrane region" description="Helical" evidence="1">
    <location>
        <begin position="9"/>
        <end position="28"/>
    </location>
</feature>
<dbReference type="EMBL" id="CAOS01000013">
    <property type="protein sequence ID" value="CCO08916.1"/>
    <property type="molecule type" value="Genomic_DNA"/>
</dbReference>
<keyword evidence="1" id="KW-1133">Transmembrane helix</keyword>
<keyword evidence="3" id="KW-1185">Reference proteome</keyword>
<dbReference type="RefSeq" id="WP_008412608.1">
    <property type="nucleotide sequence ID" value="NZ_CAOS01000013.1"/>
</dbReference>
<dbReference type="STRING" id="1121428.DESHY_60088"/>
<evidence type="ECO:0008006" key="4">
    <source>
        <dbReference type="Google" id="ProtNLM"/>
    </source>
</evidence>
<name>K8EK50_9FIRM</name>
<gene>
    <name evidence="2" type="ORF">DESHY_60088</name>
</gene>
<dbReference type="Proteomes" id="UP000009315">
    <property type="component" value="Unassembled WGS sequence"/>
</dbReference>
<keyword evidence="1" id="KW-0812">Transmembrane</keyword>
<dbReference type="AlphaFoldDB" id="K8EK50"/>
<evidence type="ECO:0000256" key="1">
    <source>
        <dbReference type="SAM" id="Phobius"/>
    </source>
</evidence>
<proteinExistence type="predicted"/>
<dbReference type="eggNOG" id="COG1302">
    <property type="taxonomic scope" value="Bacteria"/>
</dbReference>
<comment type="caution">
    <text evidence="2">The sequence shown here is derived from an EMBL/GenBank/DDBJ whole genome shotgun (WGS) entry which is preliminary data.</text>
</comment>
<keyword evidence="1" id="KW-0472">Membrane</keyword>